<name>A0A832RX57_9EURY</name>
<keyword evidence="1" id="KW-0805">Transcription regulation</keyword>
<dbReference type="GO" id="GO:0003677">
    <property type="term" value="F:DNA binding"/>
    <property type="evidence" value="ECO:0007669"/>
    <property type="project" value="UniProtKB-KW"/>
</dbReference>
<dbReference type="PROSITE" id="PS50943">
    <property type="entry name" value="HTH_CROC1"/>
    <property type="match status" value="1"/>
</dbReference>
<evidence type="ECO:0000256" key="2">
    <source>
        <dbReference type="ARBA" id="ARBA00023125"/>
    </source>
</evidence>
<organism evidence="5 6">
    <name type="scientific">Methermicoccus shengliensis</name>
    <dbReference type="NCBI Taxonomy" id="660064"/>
    <lineage>
        <taxon>Archaea</taxon>
        <taxon>Methanobacteriati</taxon>
        <taxon>Methanobacteriota</taxon>
        <taxon>Stenosarchaea group</taxon>
        <taxon>Methanomicrobia</taxon>
        <taxon>Methanosarcinales</taxon>
        <taxon>Methermicoccaceae</taxon>
        <taxon>Methermicoccus</taxon>
    </lineage>
</organism>
<reference evidence="5" key="1">
    <citation type="journal article" date="2020" name="bioRxiv">
        <title>A rank-normalized archaeal taxonomy based on genome phylogeny resolves widespread incomplete and uneven classifications.</title>
        <authorList>
            <person name="Rinke C."/>
            <person name="Chuvochina M."/>
            <person name="Mussig A.J."/>
            <person name="Chaumeil P.-A."/>
            <person name="Waite D.W."/>
            <person name="Whitman W.B."/>
            <person name="Parks D.H."/>
            <person name="Hugenholtz P."/>
        </authorList>
    </citation>
    <scope>NUCLEOTIDE SEQUENCE</scope>
    <source>
        <strain evidence="5">UBA12518</strain>
    </source>
</reference>
<dbReference type="InterPro" id="IPR007630">
    <property type="entry name" value="RNA_pol_sigma70_r4"/>
</dbReference>
<dbReference type="GO" id="GO:0003700">
    <property type="term" value="F:DNA-binding transcription factor activity"/>
    <property type="evidence" value="ECO:0007669"/>
    <property type="project" value="InterPro"/>
</dbReference>
<evidence type="ECO:0000313" key="6">
    <source>
        <dbReference type="Proteomes" id="UP000600363"/>
    </source>
</evidence>
<protein>
    <submittedName>
        <fullName evidence="5">Tfx family DNA-binding protein</fullName>
    </submittedName>
</protein>
<accession>A0A832RX57</accession>
<dbReference type="InterPro" id="IPR004645">
    <property type="entry name" value="Tfx_DNA-bd_arc"/>
</dbReference>
<dbReference type="Proteomes" id="UP000600363">
    <property type="component" value="Unassembled WGS sequence"/>
</dbReference>
<dbReference type="InterPro" id="IPR001387">
    <property type="entry name" value="Cro/C1-type_HTH"/>
</dbReference>
<evidence type="ECO:0000259" key="4">
    <source>
        <dbReference type="PROSITE" id="PS50943"/>
    </source>
</evidence>
<dbReference type="Gene3D" id="3.30.1190.10">
    <property type="entry name" value="DNA-binding protein Tfx superfamily, archaea"/>
    <property type="match status" value="1"/>
</dbReference>
<gene>
    <name evidence="5" type="ORF">HA299_05255</name>
</gene>
<proteinExistence type="predicted"/>
<feature type="domain" description="HTH cro/C1-type" evidence="4">
    <location>
        <begin position="12"/>
        <end position="43"/>
    </location>
</feature>
<dbReference type="EMBL" id="DUIH01000017">
    <property type="protein sequence ID" value="HIH69999.1"/>
    <property type="molecule type" value="Genomic_DNA"/>
</dbReference>
<sequence>MEEGTFLTPRQVEVMRLRAMGLTQEEVAERMGTTKQNVSSLERRAKRTIERAKRTLRLARMLTAPVWIEAHVGDDIEQLAHEAYRRCDEQDIHIVHDRLELLSLIRKEVGDRVRHRLVVSSFEIAITREGEVLIQIP</sequence>
<dbReference type="PIRSF" id="PIRSF004932">
    <property type="entry name" value="DNA_bind_Tfx"/>
    <property type="match status" value="1"/>
</dbReference>
<dbReference type="GO" id="GO:0006352">
    <property type="term" value="P:DNA-templated transcription initiation"/>
    <property type="evidence" value="ECO:0007669"/>
    <property type="project" value="InterPro"/>
</dbReference>
<dbReference type="Pfam" id="PF04545">
    <property type="entry name" value="Sigma70_r4"/>
    <property type="match status" value="1"/>
</dbReference>
<dbReference type="InterPro" id="IPR018384">
    <property type="entry name" value="Tfx_DNA-bd_euryarc"/>
</dbReference>
<dbReference type="InterPro" id="IPR029291">
    <property type="entry name" value="Tfx_C"/>
</dbReference>
<dbReference type="SUPFAM" id="SSF89915">
    <property type="entry name" value="DNA-binding protein Tfx"/>
    <property type="match status" value="1"/>
</dbReference>
<dbReference type="NCBIfam" id="TIGR00721">
    <property type="entry name" value="tfx"/>
    <property type="match status" value="1"/>
</dbReference>
<keyword evidence="3" id="KW-0804">Transcription</keyword>
<evidence type="ECO:0000256" key="1">
    <source>
        <dbReference type="ARBA" id="ARBA00023015"/>
    </source>
</evidence>
<evidence type="ECO:0000313" key="5">
    <source>
        <dbReference type="EMBL" id="HIH69999.1"/>
    </source>
</evidence>
<comment type="caution">
    <text evidence="5">The sequence shown here is derived from an EMBL/GenBank/DDBJ whole genome shotgun (WGS) entry which is preliminary data.</text>
</comment>
<dbReference type="AlphaFoldDB" id="A0A832RX57"/>
<evidence type="ECO:0000256" key="3">
    <source>
        <dbReference type="ARBA" id="ARBA00023163"/>
    </source>
</evidence>
<dbReference type="InterPro" id="IPR036657">
    <property type="entry name" value="Tfx_DNA-bd_sf_arc"/>
</dbReference>
<keyword evidence="2 5" id="KW-0238">DNA-binding</keyword>
<dbReference type="RefSeq" id="WP_042686131.1">
    <property type="nucleotide sequence ID" value="NZ_DUIH01000017.1"/>
</dbReference>
<dbReference type="Pfam" id="PF14601">
    <property type="entry name" value="TFX_C"/>
    <property type="match status" value="1"/>
</dbReference>